<evidence type="ECO:0000313" key="3">
    <source>
        <dbReference type="Proteomes" id="UP001295423"/>
    </source>
</evidence>
<evidence type="ECO:0000256" key="1">
    <source>
        <dbReference type="SAM" id="MobiDB-lite"/>
    </source>
</evidence>
<dbReference type="Proteomes" id="UP001295423">
    <property type="component" value="Unassembled WGS sequence"/>
</dbReference>
<feature type="compositionally biased region" description="Basic residues" evidence="1">
    <location>
        <begin position="530"/>
        <end position="541"/>
    </location>
</feature>
<dbReference type="EMBL" id="CAKOGP040002003">
    <property type="protein sequence ID" value="CAJ1959577.1"/>
    <property type="molecule type" value="Genomic_DNA"/>
</dbReference>
<proteinExistence type="predicted"/>
<feature type="compositionally biased region" description="Basic and acidic residues" evidence="1">
    <location>
        <begin position="291"/>
        <end position="302"/>
    </location>
</feature>
<evidence type="ECO:0000313" key="2">
    <source>
        <dbReference type="EMBL" id="CAJ1959577.1"/>
    </source>
</evidence>
<protein>
    <submittedName>
        <fullName evidence="2">Uncharacterized protein</fullName>
    </submittedName>
</protein>
<feature type="compositionally biased region" description="Pro residues" evidence="1">
    <location>
        <begin position="340"/>
        <end position="364"/>
    </location>
</feature>
<feature type="region of interest" description="Disordered" evidence="1">
    <location>
        <begin position="530"/>
        <end position="557"/>
    </location>
</feature>
<reference evidence="2" key="1">
    <citation type="submission" date="2023-08" db="EMBL/GenBank/DDBJ databases">
        <authorList>
            <person name="Audoor S."/>
            <person name="Bilcke G."/>
        </authorList>
    </citation>
    <scope>NUCLEOTIDE SEQUENCE</scope>
</reference>
<sequence length="609" mass="68263">MHFKRYDVLDVFTIVFPSKNAIGEQTIQLETDNFNVTKTVFLFDRYTELTADQVAESCKWYTRWPDATTSPWFRENLRLSYDYLCNHMTPQLWSKVLKDLLPYRDTQGMGGPLVVFFIMKRLQVNSQLVVKTIQGQLRTLHIDQYEGESVDDLVSHIKVMLTGLKSLEKRIDGRVVSSNVPHDIGKTLISLFQTSSDPKFNEVFHNKEINAYEQALTQGDAAYGSPDMILDLATSIYQNRMASKEGGTGQFHKVNETAFSAQKSVGPCFNCGGKHSVTACTEPINKERVSQNKRKFFDEKKAQKNPGKKGRSRLGAGVQFEHLPSETNNRPHALLSGAPTPAPAAPAPAPPAAAAPAAPAPPVNQVPSGDASALTAATSATNLPQIRQQVSAIATGMNQLIDQVNRATLLLRMIVVFLSTVIPSYPSVTMWWPLLQGGMDEFRPHLKCSNALNSSSILSSSRGATSSSKYLPLLVPTPPSNALELLGCAFPWRCCKSKSPKRNSPHYHLILKALRRRVKPQRVQFYRKTARTKEKKRKRQHKQAEKQATSVPHHWNSPSDEEILEDYTRNKHRFLHLSFIQIDAKYGVDLDQFVRSVDPLKQYHQIAAL</sequence>
<name>A0AAD2G4H7_9STRA</name>
<gene>
    <name evidence="2" type="ORF">CYCCA115_LOCUS17998</name>
</gene>
<organism evidence="2 3">
    <name type="scientific">Cylindrotheca closterium</name>
    <dbReference type="NCBI Taxonomy" id="2856"/>
    <lineage>
        <taxon>Eukaryota</taxon>
        <taxon>Sar</taxon>
        <taxon>Stramenopiles</taxon>
        <taxon>Ochrophyta</taxon>
        <taxon>Bacillariophyta</taxon>
        <taxon>Bacillariophyceae</taxon>
        <taxon>Bacillariophycidae</taxon>
        <taxon>Bacillariales</taxon>
        <taxon>Bacillariaceae</taxon>
        <taxon>Cylindrotheca</taxon>
    </lineage>
</organism>
<keyword evidence="3" id="KW-1185">Reference proteome</keyword>
<accession>A0AAD2G4H7</accession>
<dbReference type="AlphaFoldDB" id="A0AAD2G4H7"/>
<feature type="region of interest" description="Disordered" evidence="1">
    <location>
        <begin position="291"/>
        <end position="371"/>
    </location>
</feature>
<comment type="caution">
    <text evidence="2">The sequence shown here is derived from an EMBL/GenBank/DDBJ whole genome shotgun (WGS) entry which is preliminary data.</text>
</comment>